<evidence type="ECO:0000256" key="4">
    <source>
        <dbReference type="ARBA" id="ARBA00022679"/>
    </source>
</evidence>
<evidence type="ECO:0000313" key="7">
    <source>
        <dbReference type="EMBL" id="MFF3226417.1"/>
    </source>
</evidence>
<dbReference type="Gene3D" id="1.10.1020.10">
    <property type="entry name" value="Adenine-specific Methyltransferase, Domain 2"/>
    <property type="match status" value="1"/>
</dbReference>
<evidence type="ECO:0000256" key="6">
    <source>
        <dbReference type="ARBA" id="ARBA00047942"/>
    </source>
</evidence>
<keyword evidence="8" id="KW-1185">Reference proteome</keyword>
<dbReference type="InterPro" id="IPR012327">
    <property type="entry name" value="MeTrfase_D12"/>
</dbReference>
<dbReference type="InterPro" id="IPR029063">
    <property type="entry name" value="SAM-dependent_MTases_sf"/>
</dbReference>
<dbReference type="RefSeq" id="WP_387721601.1">
    <property type="nucleotide sequence ID" value="NZ_JBIAPI010000007.1"/>
</dbReference>
<dbReference type="SUPFAM" id="SSF53335">
    <property type="entry name" value="S-adenosyl-L-methionine-dependent methyltransferases"/>
    <property type="match status" value="1"/>
</dbReference>
<proteinExistence type="inferred from homology"/>
<dbReference type="InterPro" id="IPR023095">
    <property type="entry name" value="Ade_MeTrfase_dom_2"/>
</dbReference>
<dbReference type="Pfam" id="PF02086">
    <property type="entry name" value="MethyltransfD12"/>
    <property type="match status" value="1"/>
</dbReference>
<organism evidence="7 8">
    <name type="scientific">Nocardia suismassiliense</name>
    <dbReference type="NCBI Taxonomy" id="2077092"/>
    <lineage>
        <taxon>Bacteria</taxon>
        <taxon>Bacillati</taxon>
        <taxon>Actinomycetota</taxon>
        <taxon>Actinomycetes</taxon>
        <taxon>Mycobacteriales</taxon>
        <taxon>Nocardiaceae</taxon>
        <taxon>Nocardia</taxon>
    </lineage>
</organism>
<evidence type="ECO:0000256" key="2">
    <source>
        <dbReference type="ARBA" id="ARBA00011900"/>
    </source>
</evidence>
<evidence type="ECO:0000256" key="1">
    <source>
        <dbReference type="ARBA" id="ARBA00006594"/>
    </source>
</evidence>
<dbReference type="Proteomes" id="UP001601948">
    <property type="component" value="Unassembled WGS sequence"/>
</dbReference>
<dbReference type="GO" id="GO:0032259">
    <property type="term" value="P:methylation"/>
    <property type="evidence" value="ECO:0007669"/>
    <property type="project" value="UniProtKB-KW"/>
</dbReference>
<comment type="caution">
    <text evidence="7">The sequence shown here is derived from an EMBL/GenBank/DDBJ whole genome shotgun (WGS) entry which is preliminary data.</text>
</comment>
<dbReference type="GO" id="GO:0008168">
    <property type="term" value="F:methyltransferase activity"/>
    <property type="evidence" value="ECO:0007669"/>
    <property type="project" value="UniProtKB-KW"/>
</dbReference>
<dbReference type="PANTHER" id="PTHR30481">
    <property type="entry name" value="DNA ADENINE METHYLASE"/>
    <property type="match status" value="1"/>
</dbReference>
<keyword evidence="5" id="KW-0949">S-adenosyl-L-methionine</keyword>
<comment type="catalytic activity">
    <reaction evidence="6">
        <text>a 2'-deoxyadenosine in DNA + S-adenosyl-L-methionine = an N(6)-methyl-2'-deoxyadenosine in DNA + S-adenosyl-L-homocysteine + H(+)</text>
        <dbReference type="Rhea" id="RHEA:15197"/>
        <dbReference type="Rhea" id="RHEA-COMP:12418"/>
        <dbReference type="Rhea" id="RHEA-COMP:12419"/>
        <dbReference type="ChEBI" id="CHEBI:15378"/>
        <dbReference type="ChEBI" id="CHEBI:57856"/>
        <dbReference type="ChEBI" id="CHEBI:59789"/>
        <dbReference type="ChEBI" id="CHEBI:90615"/>
        <dbReference type="ChEBI" id="CHEBI:90616"/>
        <dbReference type="EC" id="2.1.1.72"/>
    </reaction>
</comment>
<evidence type="ECO:0000256" key="3">
    <source>
        <dbReference type="ARBA" id="ARBA00022603"/>
    </source>
</evidence>
<evidence type="ECO:0000313" key="8">
    <source>
        <dbReference type="Proteomes" id="UP001601948"/>
    </source>
</evidence>
<gene>
    <name evidence="7" type="ORF">ACFYV7_26715</name>
</gene>
<reference evidence="7 8" key="1">
    <citation type="submission" date="2024-10" db="EMBL/GenBank/DDBJ databases">
        <title>The Natural Products Discovery Center: Release of the First 8490 Sequenced Strains for Exploring Actinobacteria Biosynthetic Diversity.</title>
        <authorList>
            <person name="Kalkreuter E."/>
            <person name="Kautsar S.A."/>
            <person name="Yang D."/>
            <person name="Bader C.D."/>
            <person name="Teijaro C.N."/>
            <person name="Fluegel L."/>
            <person name="Davis C.M."/>
            <person name="Simpson J.R."/>
            <person name="Lauterbach L."/>
            <person name="Steele A.D."/>
            <person name="Gui C."/>
            <person name="Meng S."/>
            <person name="Li G."/>
            <person name="Viehrig K."/>
            <person name="Ye F."/>
            <person name="Su P."/>
            <person name="Kiefer A.F."/>
            <person name="Nichols A."/>
            <person name="Cepeda A.J."/>
            <person name="Yan W."/>
            <person name="Fan B."/>
            <person name="Jiang Y."/>
            <person name="Adhikari A."/>
            <person name="Zheng C.-J."/>
            <person name="Schuster L."/>
            <person name="Cowan T.M."/>
            <person name="Smanski M.J."/>
            <person name="Chevrette M.G."/>
            <person name="De Carvalho L.P.S."/>
            <person name="Shen B."/>
        </authorList>
    </citation>
    <scope>NUCLEOTIDE SEQUENCE [LARGE SCALE GENOMIC DNA]</scope>
    <source>
        <strain evidence="7 8">NPDC003040</strain>
    </source>
</reference>
<accession>A0ABW6QZY2</accession>
<dbReference type="Gene3D" id="3.40.50.150">
    <property type="entry name" value="Vaccinia Virus protein VP39"/>
    <property type="match status" value="1"/>
</dbReference>
<dbReference type="EC" id="2.1.1.72" evidence="2"/>
<evidence type="ECO:0000256" key="5">
    <source>
        <dbReference type="ARBA" id="ARBA00022691"/>
    </source>
</evidence>
<dbReference type="EMBL" id="JBIAPI010000007">
    <property type="protein sequence ID" value="MFF3226417.1"/>
    <property type="molecule type" value="Genomic_DNA"/>
</dbReference>
<keyword evidence="4" id="KW-0808">Transferase</keyword>
<comment type="similarity">
    <text evidence="1">Belongs to the N(4)/N(6)-methyltransferase family.</text>
</comment>
<name>A0ABW6QZY2_9NOCA</name>
<keyword evidence="3 7" id="KW-0489">Methyltransferase</keyword>
<dbReference type="PANTHER" id="PTHR30481:SF2">
    <property type="entry name" value="SITE-SPECIFIC DNA-METHYLTRANSFERASE (ADENINE-SPECIFIC)"/>
    <property type="match status" value="1"/>
</dbReference>
<protein>
    <recommendedName>
        <fullName evidence="2">site-specific DNA-methyltransferase (adenine-specific)</fullName>
        <ecNumber evidence="2">2.1.1.72</ecNumber>
    </recommendedName>
</protein>
<sequence length="407" mass="45417">MPSLILPPANRTACELASGAHLFGSGEAINADTRPLVAELEPVAHSLAHGRYQSPLRYPGAKSALAPIIGRVITAAKQSREVPEINLLVEPFAGGASASLRMIGDGTVERVLLADADPLVTAFWQTAADDTERLVDRMHDEWKRYVRDGGQKAVERWDYWRTWAPKPRMTPRNRRLATATQCLFLNRTTFSGILHGKAGPIGGRAQTSAYPIGCRWNPDALEDRLRYIGHLYNTGRLVDVWCKDWRQTLDDVPEYYPQLLPSRVVAYLDPPYVEKASHLYRASFDPLGGYGGDGLGAARPSDYTLHLSLANYLRSKAQFRWLLSYDNHPTLTESGWLYAPDQMTPSQSDRKVLGVRCWRISKRLVSTRYSAAGRVGKRPAEELLITTLPPATVPIDEDLRVLESVRT</sequence>